<name>A0A0A9EL30_ARUDO</name>
<dbReference type="AlphaFoldDB" id="A0A0A9EL30"/>
<reference evidence="1" key="1">
    <citation type="submission" date="2014-09" db="EMBL/GenBank/DDBJ databases">
        <authorList>
            <person name="Magalhaes I.L.F."/>
            <person name="Oliveira U."/>
            <person name="Santos F.R."/>
            <person name="Vidigal T.H.D.A."/>
            <person name="Brescovit A.D."/>
            <person name="Santos A.J."/>
        </authorList>
    </citation>
    <scope>NUCLEOTIDE SEQUENCE</scope>
    <source>
        <tissue evidence="1">Shoot tissue taken approximately 20 cm above the soil surface</tissue>
    </source>
</reference>
<sequence>MGQFGPGSLIQAGNQHRIWQCIHFALRNHTPFLSSELLP</sequence>
<protein>
    <submittedName>
        <fullName evidence="1">Uncharacterized protein</fullName>
    </submittedName>
</protein>
<organism evidence="1">
    <name type="scientific">Arundo donax</name>
    <name type="common">Giant reed</name>
    <name type="synonym">Donax arundinaceus</name>
    <dbReference type="NCBI Taxonomy" id="35708"/>
    <lineage>
        <taxon>Eukaryota</taxon>
        <taxon>Viridiplantae</taxon>
        <taxon>Streptophyta</taxon>
        <taxon>Embryophyta</taxon>
        <taxon>Tracheophyta</taxon>
        <taxon>Spermatophyta</taxon>
        <taxon>Magnoliopsida</taxon>
        <taxon>Liliopsida</taxon>
        <taxon>Poales</taxon>
        <taxon>Poaceae</taxon>
        <taxon>PACMAD clade</taxon>
        <taxon>Arundinoideae</taxon>
        <taxon>Arundineae</taxon>
        <taxon>Arundo</taxon>
    </lineage>
</organism>
<proteinExistence type="predicted"/>
<reference evidence="1" key="2">
    <citation type="journal article" date="2015" name="Data Brief">
        <title>Shoot transcriptome of the giant reed, Arundo donax.</title>
        <authorList>
            <person name="Barrero R.A."/>
            <person name="Guerrero F.D."/>
            <person name="Moolhuijzen P."/>
            <person name="Goolsby J.A."/>
            <person name="Tidwell J."/>
            <person name="Bellgard S.E."/>
            <person name="Bellgard M.I."/>
        </authorList>
    </citation>
    <scope>NUCLEOTIDE SEQUENCE</scope>
    <source>
        <tissue evidence="1">Shoot tissue taken approximately 20 cm above the soil surface</tissue>
    </source>
</reference>
<accession>A0A0A9EL30</accession>
<dbReference type="EMBL" id="GBRH01198197">
    <property type="protein sequence ID" value="JAD99698.1"/>
    <property type="molecule type" value="Transcribed_RNA"/>
</dbReference>
<evidence type="ECO:0000313" key="1">
    <source>
        <dbReference type="EMBL" id="JAD99698.1"/>
    </source>
</evidence>